<feature type="transmembrane region" description="Helical" evidence="1">
    <location>
        <begin position="301"/>
        <end position="322"/>
    </location>
</feature>
<dbReference type="GeneID" id="74912900"/>
<comment type="caution">
    <text evidence="2">The sequence shown here is derived from an EMBL/GenBank/DDBJ whole genome shotgun (WGS) entry which is preliminary data.</text>
</comment>
<feature type="transmembrane region" description="Helical" evidence="1">
    <location>
        <begin position="149"/>
        <end position="167"/>
    </location>
</feature>
<feature type="transmembrane region" description="Helical" evidence="1">
    <location>
        <begin position="342"/>
        <end position="362"/>
    </location>
</feature>
<dbReference type="OrthoDB" id="2328595at2"/>
<keyword evidence="3" id="KW-1185">Reference proteome</keyword>
<dbReference type="RefSeq" id="WP_039143242.1">
    <property type="nucleotide sequence ID" value="NZ_JOJZ01000009.1"/>
</dbReference>
<dbReference type="Proteomes" id="UP000031397">
    <property type="component" value="Unassembled WGS sequence"/>
</dbReference>
<dbReference type="PATRIC" id="fig|1614.7.peg.189"/>
<feature type="transmembrane region" description="Helical" evidence="1">
    <location>
        <begin position="125"/>
        <end position="142"/>
    </location>
</feature>
<dbReference type="EMBL" id="JOJZ01000009">
    <property type="protein sequence ID" value="KID42270.1"/>
    <property type="molecule type" value="Genomic_DNA"/>
</dbReference>
<evidence type="ECO:0000256" key="1">
    <source>
        <dbReference type="SAM" id="Phobius"/>
    </source>
</evidence>
<feature type="transmembrane region" description="Helical" evidence="1">
    <location>
        <begin position="179"/>
        <end position="212"/>
    </location>
</feature>
<reference evidence="2 3" key="1">
    <citation type="submission" date="2014-06" db="EMBL/GenBank/DDBJ databases">
        <title>Functional and comparative genomic analyses of the Drosophila gut microbiota identify candidate symbiosis factors.</title>
        <authorList>
            <person name="Newell P.D."/>
            <person name="Chaston J.M."/>
            <person name="Douglas A.E."/>
        </authorList>
    </citation>
    <scope>NUCLEOTIDE SEQUENCE [LARGE SCALE GENOMIC DNA]</scope>
    <source>
        <strain evidence="2 3">DmCS_002</strain>
    </source>
</reference>
<keyword evidence="1" id="KW-0472">Membrane</keyword>
<organism evidence="2 3">
    <name type="scientific">Fructilactobacillus fructivorans</name>
    <dbReference type="NCBI Taxonomy" id="1614"/>
    <lineage>
        <taxon>Bacteria</taxon>
        <taxon>Bacillati</taxon>
        <taxon>Bacillota</taxon>
        <taxon>Bacilli</taxon>
        <taxon>Lactobacillales</taxon>
        <taxon>Lactobacillaceae</taxon>
        <taxon>Fructilactobacillus</taxon>
    </lineage>
</organism>
<feature type="transmembrane region" description="Helical" evidence="1">
    <location>
        <begin position="276"/>
        <end position="294"/>
    </location>
</feature>
<feature type="transmembrane region" description="Helical" evidence="1">
    <location>
        <begin position="99"/>
        <end position="119"/>
    </location>
</feature>
<evidence type="ECO:0008006" key="4">
    <source>
        <dbReference type="Google" id="ProtNLM"/>
    </source>
</evidence>
<feature type="transmembrane region" description="Helical" evidence="1">
    <location>
        <begin position="383"/>
        <end position="400"/>
    </location>
</feature>
<keyword evidence="1" id="KW-0812">Transmembrane</keyword>
<feature type="transmembrane region" description="Helical" evidence="1">
    <location>
        <begin position="73"/>
        <end position="92"/>
    </location>
</feature>
<feature type="transmembrane region" description="Helical" evidence="1">
    <location>
        <begin position="580"/>
        <end position="602"/>
    </location>
</feature>
<name>A0A0C1LZH0_9LACO</name>
<evidence type="ECO:0000313" key="3">
    <source>
        <dbReference type="Proteomes" id="UP000031397"/>
    </source>
</evidence>
<proteinExistence type="predicted"/>
<protein>
    <recommendedName>
        <fullName evidence="4">Cell division protein</fullName>
    </recommendedName>
</protein>
<feature type="transmembrane region" description="Helical" evidence="1">
    <location>
        <begin position="224"/>
        <end position="247"/>
    </location>
</feature>
<sequence>MKKYKYPKTILAVILILVAAAFLVSIQCFSHSLLLGNDSLFHFSRIYDIKMQMQTGHFNYFMTNYGFNQSGRIINAIYGPYMAVILGFVLLLTKSWFSFQVVTSFVLYAIAGLGAYGLFRRVKVNQWFATAGAIIYLSQNFITGWQTDAQFLAWGAAILPFAVMVALDLMDGSPKKVHVTLALVVAALLEMHILSALFTVIMLVPFALIGLWRSRAKWKYLGKIALNVILTLILAGNYFVSFLSVFGKNELMPPFMMEYMGTYSASFNFYNNLPNGVGIVLTLSCVFQLGYMIIAKRKNLTNVVVTVVGGLFLLLSSAILPWNAMGEQWTYMQNFIQFPYRFFPYAAILLMVGFLISISQISNEWYEKISASHGDIHYNYMKIFMGVVVTVMAVAALWFADSNIQYGVDIWNNPKSSPIKRNMIRTLPDPETPKKYMAPSKSPFKKDVSVKQVRSDFMSKNLGKPFRDISESNGDYLPNDSDDPNFDAVGSHYHADVMNNHGFKKHVTRSGALVTKWTADSGKAKNGYRTIPVILYHNSTVKLNGAKLSPNQYRVSDIGAAKVKEQPGQNQMTVRYQQPAHFMAVVAVSVLAWIVTVGCVIVKGMYKWIKK</sequence>
<accession>A0A0C1LZH0</accession>
<evidence type="ECO:0000313" key="2">
    <source>
        <dbReference type="EMBL" id="KID42270.1"/>
    </source>
</evidence>
<gene>
    <name evidence="2" type="ORF">LfDm3_0199</name>
</gene>
<dbReference type="AlphaFoldDB" id="A0A0C1LZH0"/>
<keyword evidence="1" id="KW-1133">Transmembrane helix</keyword>